<dbReference type="SMART" id="SM00731">
    <property type="entry name" value="SprT"/>
    <property type="match status" value="1"/>
</dbReference>
<feature type="compositionally biased region" description="Low complexity" evidence="1">
    <location>
        <begin position="635"/>
        <end position="644"/>
    </location>
</feature>
<proteinExistence type="predicted"/>
<name>A0A6I9WW44_9HYME</name>
<dbReference type="GeneID" id="105433314"/>
<reference evidence="4 5" key="1">
    <citation type="submission" date="2025-04" db="UniProtKB">
        <authorList>
            <consortium name="RefSeq"/>
        </authorList>
    </citation>
    <scope>IDENTIFICATION</scope>
</reference>
<feature type="region of interest" description="Disordered" evidence="1">
    <location>
        <begin position="219"/>
        <end position="239"/>
    </location>
</feature>
<dbReference type="PANTHER" id="PTHR23099:SF0">
    <property type="entry name" value="GERM CELL NUCLEAR ACIDIC PROTEIN"/>
    <property type="match status" value="1"/>
</dbReference>
<dbReference type="GO" id="GO:0006974">
    <property type="term" value="P:DNA damage response"/>
    <property type="evidence" value="ECO:0007669"/>
    <property type="project" value="UniProtKB-ARBA"/>
</dbReference>
<gene>
    <name evidence="4 5 6" type="primary">LOC105433314</name>
</gene>
<dbReference type="Proteomes" id="UP000504615">
    <property type="component" value="Unplaced"/>
</dbReference>
<dbReference type="RefSeq" id="XP_011646872.1">
    <property type="nucleotide sequence ID" value="XM_011648570.2"/>
</dbReference>
<organism evidence="3 4">
    <name type="scientific">Pogonomyrmex barbatus</name>
    <name type="common">red harvester ant</name>
    <dbReference type="NCBI Taxonomy" id="144034"/>
    <lineage>
        <taxon>Eukaryota</taxon>
        <taxon>Metazoa</taxon>
        <taxon>Ecdysozoa</taxon>
        <taxon>Arthropoda</taxon>
        <taxon>Hexapoda</taxon>
        <taxon>Insecta</taxon>
        <taxon>Pterygota</taxon>
        <taxon>Neoptera</taxon>
        <taxon>Endopterygota</taxon>
        <taxon>Hymenoptera</taxon>
        <taxon>Apocrita</taxon>
        <taxon>Aculeata</taxon>
        <taxon>Formicoidea</taxon>
        <taxon>Formicidae</taxon>
        <taxon>Myrmicinae</taxon>
        <taxon>Pogonomyrmex</taxon>
    </lineage>
</organism>
<dbReference type="Pfam" id="PF10263">
    <property type="entry name" value="SprT-like"/>
    <property type="match status" value="1"/>
</dbReference>
<dbReference type="RefSeq" id="XP_011646871.1">
    <property type="nucleotide sequence ID" value="XM_011648569.2"/>
</dbReference>
<sequence>MTSNWNMGASVCDSQNFTLRLSEGSTIEENLSLSHFNMNKETEDVIVISDSSCSSSPERPDKSKWKSSLSSKDNKKKEYGEIILDSSSDSEDDKKKLNPLKKPVRYDNKFADLRSVNKTVIQIDTKTIDNKTNEALLISNDTLLTSDKSSDVFFTCNDTSSSNDKTAISKDTNYGKNQLNKFNVRSPILMHEQEINLNSIGQSAKETNKIIKGATYNSSNISSRKNKHPTCKTPQDSTGKVRLTKKDARKIFRNIKGTQVAYNTPKEKKEINVIIDESIDADEDEIHPALSASYIKKVQHLNGSPDVIESSLKNHIIPDSQMDLSESSKTDDKYLDMPQEEDLYRPLSEKKKKQIAEWLTNCRISDSRSSSSSIIPPSVTCSNSGNSSLERLELNYETPNNRKKFNKTRTDEKQRTIIDSDRIINSFLTRQTTLDQFFKKSKNNTEFRTPNNKPKLLKAQTEVRKTSSAINAQIKDVAHYVDILDKLYGTSWRDKADVLLPTEPQKTCVETINRIVQTERKPVSKNKYHIIDSDSDKSNFVKNNTKSNQEKNIQRKQKKVNSFIDDESSGNDSESTYHRALTNPISFFTNSTSKTIPAPASIKRLQMICDTDTESEDDKSNSDAKRNLNRRKLSFSDNESSSTSEYDPGDYIPPKYIHKKEVKKPQSFKDASRSNATTKFVGHQTFLASLSNEIPMNNAHPNAKKYRLNYKNNKEELCKELYKLYNKKVFDNKLPKDMSIEWNIRMRGTAGYCYNRKTVKSISGIARSSRIVLATKILDTPDRLRDTLIHEMCHAASWLINNVSDGHGPFWTEWANKAMKIFPELPPIRRCHDYQIKTKFTYRCTGCGYSIGRHSKSLNIETKRCGYCYGQFELLINKTTKSGTIQMQTPKREPTGFALYVKQNYNSIKKEKNMRHADVMKLLGQQFSAIKITKKDDIVND</sequence>
<evidence type="ECO:0000313" key="6">
    <source>
        <dbReference type="RefSeq" id="XP_011646873.1"/>
    </source>
</evidence>
<evidence type="ECO:0000313" key="3">
    <source>
        <dbReference type="Proteomes" id="UP000504615"/>
    </source>
</evidence>
<dbReference type="PANTHER" id="PTHR23099">
    <property type="entry name" value="TRANSCRIPTIONAL REGULATOR"/>
    <property type="match status" value="1"/>
</dbReference>
<dbReference type="AlphaFoldDB" id="A0A6I9WW44"/>
<dbReference type="CTD" id="93953"/>
<dbReference type="KEGG" id="pbar:105433314"/>
<dbReference type="InterPro" id="IPR036910">
    <property type="entry name" value="HMG_box_dom_sf"/>
</dbReference>
<keyword evidence="3" id="KW-1185">Reference proteome</keyword>
<dbReference type="InterPro" id="IPR006640">
    <property type="entry name" value="SprT-like_domain"/>
</dbReference>
<protein>
    <submittedName>
        <fullName evidence="4 5">Uncharacterized protein LOC105433314 isoform X1</fullName>
    </submittedName>
</protein>
<evidence type="ECO:0000313" key="5">
    <source>
        <dbReference type="RefSeq" id="XP_011646872.1"/>
    </source>
</evidence>
<feature type="domain" description="SprT-like" evidence="2">
    <location>
        <begin position="715"/>
        <end position="875"/>
    </location>
</feature>
<dbReference type="GO" id="GO:0005634">
    <property type="term" value="C:nucleus"/>
    <property type="evidence" value="ECO:0007669"/>
    <property type="project" value="UniProtKB-ARBA"/>
</dbReference>
<dbReference type="OrthoDB" id="20772at2759"/>
<feature type="region of interest" description="Disordered" evidence="1">
    <location>
        <begin position="534"/>
        <end position="577"/>
    </location>
</feature>
<evidence type="ECO:0000256" key="1">
    <source>
        <dbReference type="SAM" id="MobiDB-lite"/>
    </source>
</evidence>
<accession>A0A6I9WW44</accession>
<evidence type="ECO:0000313" key="4">
    <source>
        <dbReference type="RefSeq" id="XP_011646871.1"/>
    </source>
</evidence>
<dbReference type="RefSeq" id="XP_011646873.1">
    <property type="nucleotide sequence ID" value="XM_011648571.2"/>
</dbReference>
<feature type="region of interest" description="Disordered" evidence="1">
    <location>
        <begin position="612"/>
        <end position="653"/>
    </location>
</feature>
<feature type="region of interest" description="Disordered" evidence="1">
    <location>
        <begin position="50"/>
        <end position="70"/>
    </location>
</feature>
<evidence type="ECO:0000259" key="2">
    <source>
        <dbReference type="SMART" id="SM00731"/>
    </source>
</evidence>
<dbReference type="SUPFAM" id="SSF47095">
    <property type="entry name" value="HMG-box"/>
    <property type="match status" value="1"/>
</dbReference>